<dbReference type="Gene3D" id="3.20.20.410">
    <property type="entry name" value="Protein of unknown function UPF0759"/>
    <property type="match status" value="1"/>
</dbReference>
<keyword evidence="2" id="KW-1185">Reference proteome</keyword>
<accession>A0A1U7PQ70</accession>
<evidence type="ECO:0000313" key="1">
    <source>
        <dbReference type="EMBL" id="SIT91861.1"/>
    </source>
</evidence>
<proteinExistence type="predicted"/>
<dbReference type="STRING" id="550447.SAMN05428946_2749"/>
<dbReference type="PANTHER" id="PTHR30348">
    <property type="entry name" value="UNCHARACTERIZED PROTEIN YECE"/>
    <property type="match status" value="1"/>
</dbReference>
<dbReference type="OrthoDB" id="9780310at2"/>
<protein>
    <submittedName>
        <fullName evidence="1">Uncharacterized conserved protein YecE, DUF72 family</fullName>
    </submittedName>
</protein>
<organism evidence="1 2">
    <name type="scientific">Edaphobacillus lindanitolerans</name>
    <dbReference type="NCBI Taxonomy" id="550447"/>
    <lineage>
        <taxon>Bacteria</taxon>
        <taxon>Bacillati</taxon>
        <taxon>Bacillota</taxon>
        <taxon>Bacilli</taxon>
        <taxon>Bacillales</taxon>
        <taxon>Bacillaceae</taxon>
        <taxon>Edaphobacillus</taxon>
    </lineage>
</organism>
<reference evidence="2" key="1">
    <citation type="submission" date="2017-01" db="EMBL/GenBank/DDBJ databases">
        <authorList>
            <person name="Varghese N."/>
            <person name="Submissions S."/>
        </authorList>
    </citation>
    <scope>NUCLEOTIDE SEQUENCE [LARGE SCALE GENOMIC DNA]</scope>
    <source>
        <strain evidence="2">MNA4</strain>
    </source>
</reference>
<dbReference type="PANTHER" id="PTHR30348:SF13">
    <property type="entry name" value="UPF0759 PROTEIN YUNF"/>
    <property type="match status" value="1"/>
</dbReference>
<dbReference type="SUPFAM" id="SSF117396">
    <property type="entry name" value="TM1631-like"/>
    <property type="match status" value="1"/>
</dbReference>
<dbReference type="EMBL" id="FTPL01000004">
    <property type="protein sequence ID" value="SIT91861.1"/>
    <property type="molecule type" value="Genomic_DNA"/>
</dbReference>
<gene>
    <name evidence="1" type="ORF">SAMN05428946_2749</name>
</gene>
<evidence type="ECO:0000313" key="2">
    <source>
        <dbReference type="Proteomes" id="UP000187550"/>
    </source>
</evidence>
<name>A0A1U7PQ70_9BACI</name>
<sequence length="288" mass="32876">MIKVGLTGWGDHPDVYSPASKKTEKLQDYSGHFPVVELDSTFYAIQPERNIRKWIGETPDGFGFITKAYQGMTGHHRGRLPYESEEEMYDLFRLSIGPLAEAGRLPMVLAQYPPWFDCTKENVGVLRRLRERLDGIDVAVEFRHQSWYSDKYREGTIKFLQEQHFIHSVCDEPQAGDGSIPFVPAATRGDKTLVRLHGRNSAGWTANGRDDKKWREVRYLYDYRDDELEEILGGVKKVQEQCEDVYVVFNNNSGGHAAENAKRFMKLAGIDPQGPGGRQLDLFGKGDW</sequence>
<dbReference type="RefSeq" id="WP_076759795.1">
    <property type="nucleotide sequence ID" value="NZ_FTPL01000004.1"/>
</dbReference>
<dbReference type="Pfam" id="PF01904">
    <property type="entry name" value="DUF72"/>
    <property type="match status" value="1"/>
</dbReference>
<dbReference type="Proteomes" id="UP000187550">
    <property type="component" value="Unassembled WGS sequence"/>
</dbReference>
<dbReference type="InterPro" id="IPR002763">
    <property type="entry name" value="DUF72"/>
</dbReference>
<dbReference type="AlphaFoldDB" id="A0A1U7PQ70"/>
<dbReference type="InterPro" id="IPR036520">
    <property type="entry name" value="UPF0759_sf"/>
</dbReference>